<dbReference type="InterPro" id="IPR036322">
    <property type="entry name" value="WD40_repeat_dom_sf"/>
</dbReference>
<evidence type="ECO:0000313" key="10">
    <source>
        <dbReference type="Proteomes" id="UP001497512"/>
    </source>
</evidence>
<protein>
    <recommendedName>
        <fullName evidence="11">Nucleoporin SEH1</fullName>
    </recommendedName>
</protein>
<keyword evidence="10" id="KW-1185">Reference proteome</keyword>
<evidence type="ECO:0000256" key="8">
    <source>
        <dbReference type="PROSITE-ProRule" id="PRU00221"/>
    </source>
</evidence>
<dbReference type="InterPro" id="IPR015943">
    <property type="entry name" value="WD40/YVTN_repeat-like_dom_sf"/>
</dbReference>
<evidence type="ECO:0000256" key="4">
    <source>
        <dbReference type="ARBA" id="ARBA00022574"/>
    </source>
</evidence>
<gene>
    <name evidence="9" type="ORF">CSSPTR1EN2_LOCUS16221</name>
</gene>
<sequence>MECSSISLSDSVLYTSWNYSGERYAAACNDGSIQIWSRRNESGDAPFSCTCQWKAHNGPVLKVVWAPPEFGDMVVSCSTDGCVTLWEEVAEGDGDDTWRLCSHLEQSRTTVLDVQFGNCLSGLKLVTAGADGHVKIYETTNTLELKHWQLQAEFSSVPALKEGTGKVSCTAASISWRPPVDSIQRPVFVLGYCSSSQQVGPAKVWEFAEAYQRWQLLAELAEPNEKLEPVHHVSWAPNVGRPYELIAVSSGRAVSIWRLEFSSDSQGRISVSRVAHLQDHNSEVWHLDWDMSGMTLATSGSDGNVRLWQASFGGQWQQQGIVASMRES</sequence>
<feature type="repeat" description="WD" evidence="8">
    <location>
        <begin position="277"/>
        <end position="309"/>
    </location>
</feature>
<evidence type="ECO:0000256" key="7">
    <source>
        <dbReference type="ARBA" id="ARBA00023242"/>
    </source>
</evidence>
<dbReference type="Proteomes" id="UP001497512">
    <property type="component" value="Chromosome 4"/>
</dbReference>
<feature type="repeat" description="WD" evidence="8">
    <location>
        <begin position="53"/>
        <end position="87"/>
    </location>
</feature>
<comment type="subcellular location">
    <subcellularLocation>
        <location evidence="1">Nucleus envelope</location>
    </subcellularLocation>
</comment>
<dbReference type="PANTHER" id="PTHR11024:SF3">
    <property type="entry name" value="NUCLEOPORIN SEH1"/>
    <property type="match status" value="1"/>
</dbReference>
<reference evidence="9" key="1">
    <citation type="submission" date="2024-02" db="EMBL/GenBank/DDBJ databases">
        <authorList>
            <consortium name="ELIXIR-Norway"/>
            <consortium name="Elixir Norway"/>
        </authorList>
    </citation>
    <scope>NUCLEOTIDE SEQUENCE</scope>
</reference>
<dbReference type="PANTHER" id="PTHR11024">
    <property type="entry name" value="NUCLEAR PORE COMPLEX PROTEIN SEC13 / SEH1 FAMILY MEMBER"/>
    <property type="match status" value="1"/>
</dbReference>
<dbReference type="SMART" id="SM00320">
    <property type="entry name" value="WD40"/>
    <property type="match status" value="5"/>
</dbReference>
<dbReference type="PROSITE" id="PS50294">
    <property type="entry name" value="WD_REPEATS_REGION"/>
    <property type="match status" value="1"/>
</dbReference>
<keyword evidence="3" id="KW-0813">Transport</keyword>
<comment type="similarity">
    <text evidence="2">Belongs to the WD repeat SEC13 family.</text>
</comment>
<accession>A0ABP0UIJ9</accession>
<dbReference type="InterPro" id="IPR001680">
    <property type="entry name" value="WD40_rpt"/>
</dbReference>
<dbReference type="PROSITE" id="PS50082">
    <property type="entry name" value="WD_REPEATS_2"/>
    <property type="match status" value="2"/>
</dbReference>
<evidence type="ECO:0000256" key="5">
    <source>
        <dbReference type="ARBA" id="ARBA00022737"/>
    </source>
</evidence>
<evidence type="ECO:0008006" key="11">
    <source>
        <dbReference type="Google" id="ProtNLM"/>
    </source>
</evidence>
<keyword evidence="6" id="KW-0653">Protein transport</keyword>
<evidence type="ECO:0000256" key="3">
    <source>
        <dbReference type="ARBA" id="ARBA00022448"/>
    </source>
</evidence>
<dbReference type="Pfam" id="PF00400">
    <property type="entry name" value="WD40"/>
    <property type="match status" value="2"/>
</dbReference>
<dbReference type="Gene3D" id="2.130.10.10">
    <property type="entry name" value="YVTN repeat-like/Quinoprotein amine dehydrogenase"/>
    <property type="match status" value="1"/>
</dbReference>
<evidence type="ECO:0000313" key="9">
    <source>
        <dbReference type="EMBL" id="CAK9222602.1"/>
    </source>
</evidence>
<proteinExistence type="inferred from homology"/>
<keyword evidence="5" id="KW-0677">Repeat</keyword>
<evidence type="ECO:0000256" key="6">
    <source>
        <dbReference type="ARBA" id="ARBA00022927"/>
    </source>
</evidence>
<organism evidence="9 10">
    <name type="scientific">Sphagnum troendelagicum</name>
    <dbReference type="NCBI Taxonomy" id="128251"/>
    <lineage>
        <taxon>Eukaryota</taxon>
        <taxon>Viridiplantae</taxon>
        <taxon>Streptophyta</taxon>
        <taxon>Embryophyta</taxon>
        <taxon>Bryophyta</taxon>
        <taxon>Sphagnophytina</taxon>
        <taxon>Sphagnopsida</taxon>
        <taxon>Sphagnales</taxon>
        <taxon>Sphagnaceae</taxon>
        <taxon>Sphagnum</taxon>
    </lineage>
</organism>
<evidence type="ECO:0000256" key="2">
    <source>
        <dbReference type="ARBA" id="ARBA00010102"/>
    </source>
</evidence>
<evidence type="ECO:0000256" key="1">
    <source>
        <dbReference type="ARBA" id="ARBA00004259"/>
    </source>
</evidence>
<dbReference type="InterPro" id="IPR037363">
    <property type="entry name" value="Sec13/Seh1_fam"/>
</dbReference>
<dbReference type="SUPFAM" id="SSF50978">
    <property type="entry name" value="WD40 repeat-like"/>
    <property type="match status" value="1"/>
</dbReference>
<dbReference type="EMBL" id="OZ019896">
    <property type="protein sequence ID" value="CAK9222602.1"/>
    <property type="molecule type" value="Genomic_DNA"/>
</dbReference>
<name>A0ABP0UIJ9_9BRYO</name>
<keyword evidence="7" id="KW-0539">Nucleus</keyword>
<keyword evidence="4 8" id="KW-0853">WD repeat</keyword>